<evidence type="ECO:0000256" key="1">
    <source>
        <dbReference type="SAM" id="Phobius"/>
    </source>
</evidence>
<evidence type="ECO:0000313" key="2">
    <source>
        <dbReference type="EMBL" id="OMJ91658.1"/>
    </source>
</evidence>
<keyword evidence="1" id="KW-0472">Membrane</keyword>
<comment type="caution">
    <text evidence="2">The sequence shown here is derived from an EMBL/GenBank/DDBJ whole genome shotgun (WGS) entry which is preliminary data.</text>
</comment>
<reference evidence="2 3" key="1">
    <citation type="submission" date="2016-11" db="EMBL/GenBank/DDBJ databases">
        <title>The macronuclear genome of Stentor coeruleus: a giant cell with tiny introns.</title>
        <authorList>
            <person name="Slabodnick M."/>
            <person name="Ruby J.G."/>
            <person name="Reiff S.B."/>
            <person name="Swart E.C."/>
            <person name="Gosai S."/>
            <person name="Prabakaran S."/>
            <person name="Witkowska E."/>
            <person name="Larue G.E."/>
            <person name="Fisher S."/>
            <person name="Freeman R.M."/>
            <person name="Gunawardena J."/>
            <person name="Chu W."/>
            <person name="Stover N.A."/>
            <person name="Gregory B.D."/>
            <person name="Nowacki M."/>
            <person name="Derisi J."/>
            <person name="Roy S.W."/>
            <person name="Marshall W.F."/>
            <person name="Sood P."/>
        </authorList>
    </citation>
    <scope>NUCLEOTIDE SEQUENCE [LARGE SCALE GENOMIC DNA]</scope>
    <source>
        <strain evidence="2">WM001</strain>
    </source>
</reference>
<gene>
    <name evidence="2" type="ORF">SteCoe_5684</name>
</gene>
<evidence type="ECO:0000313" key="3">
    <source>
        <dbReference type="Proteomes" id="UP000187209"/>
    </source>
</evidence>
<keyword evidence="1" id="KW-0812">Transmembrane</keyword>
<dbReference type="EMBL" id="MPUH01000076">
    <property type="protein sequence ID" value="OMJ91658.1"/>
    <property type="molecule type" value="Genomic_DNA"/>
</dbReference>
<dbReference type="Proteomes" id="UP000187209">
    <property type="component" value="Unassembled WGS sequence"/>
</dbReference>
<feature type="transmembrane region" description="Helical" evidence="1">
    <location>
        <begin position="20"/>
        <end position="38"/>
    </location>
</feature>
<keyword evidence="1" id="KW-1133">Transmembrane helix</keyword>
<accession>A0A1R2CRP0</accession>
<organism evidence="2 3">
    <name type="scientific">Stentor coeruleus</name>
    <dbReference type="NCBI Taxonomy" id="5963"/>
    <lineage>
        <taxon>Eukaryota</taxon>
        <taxon>Sar</taxon>
        <taxon>Alveolata</taxon>
        <taxon>Ciliophora</taxon>
        <taxon>Postciliodesmatophora</taxon>
        <taxon>Heterotrichea</taxon>
        <taxon>Heterotrichida</taxon>
        <taxon>Stentoridae</taxon>
        <taxon>Stentor</taxon>
    </lineage>
</organism>
<protein>
    <submittedName>
        <fullName evidence="2">Uncharacterized protein</fullName>
    </submittedName>
</protein>
<proteinExistence type="predicted"/>
<dbReference type="AlphaFoldDB" id="A0A1R2CRP0"/>
<name>A0A1R2CRP0_9CILI</name>
<keyword evidence="3" id="KW-1185">Reference proteome</keyword>
<sequence length="98" mass="11997">MEVFRTVCKANMPKTRYGRFLVYSTGGIIALGFLYYPYSIYEWYTKGFYRETVCWNSYRTYMRSLIYMDEYTESGRIDLYLNYKECIHDSRYPKDKKN</sequence>